<sequence length="116" mass="12863">MHIWRLEDMLDAFAGRVAKPWLFLTDKMQIALLRVEVGCPRDTHAPGYGGQWEYSQTGSTAAIIALAFVTIHTSSMVIAFNGYAENRVGQLFVPIVHLVAEMMMLILSTSFSFGVV</sequence>
<evidence type="ECO:0000313" key="2">
    <source>
        <dbReference type="Proteomes" id="UP000828048"/>
    </source>
</evidence>
<protein>
    <submittedName>
        <fullName evidence="1">Uncharacterized protein</fullName>
    </submittedName>
</protein>
<dbReference type="EMBL" id="CM037152">
    <property type="protein sequence ID" value="KAH7833503.1"/>
    <property type="molecule type" value="Genomic_DNA"/>
</dbReference>
<evidence type="ECO:0000313" key="1">
    <source>
        <dbReference type="EMBL" id="KAH7833503.1"/>
    </source>
</evidence>
<proteinExistence type="predicted"/>
<name>A0ACB7WYR7_9ERIC</name>
<accession>A0ACB7WYR7</accession>
<organism evidence="1 2">
    <name type="scientific">Vaccinium darrowii</name>
    <dbReference type="NCBI Taxonomy" id="229202"/>
    <lineage>
        <taxon>Eukaryota</taxon>
        <taxon>Viridiplantae</taxon>
        <taxon>Streptophyta</taxon>
        <taxon>Embryophyta</taxon>
        <taxon>Tracheophyta</taxon>
        <taxon>Spermatophyta</taxon>
        <taxon>Magnoliopsida</taxon>
        <taxon>eudicotyledons</taxon>
        <taxon>Gunneridae</taxon>
        <taxon>Pentapetalae</taxon>
        <taxon>asterids</taxon>
        <taxon>Ericales</taxon>
        <taxon>Ericaceae</taxon>
        <taxon>Vaccinioideae</taxon>
        <taxon>Vaccinieae</taxon>
        <taxon>Vaccinium</taxon>
    </lineage>
</organism>
<dbReference type="Proteomes" id="UP000828048">
    <property type="component" value="Chromosome 2"/>
</dbReference>
<gene>
    <name evidence="1" type="ORF">Vadar_006983</name>
</gene>
<reference evidence="1 2" key="1">
    <citation type="journal article" date="2021" name="Hortic Res">
        <title>High-quality reference genome and annotation aids understanding of berry development for evergreen blueberry (Vaccinium darrowii).</title>
        <authorList>
            <person name="Yu J."/>
            <person name="Hulse-Kemp A.M."/>
            <person name="Babiker E."/>
            <person name="Staton M."/>
        </authorList>
    </citation>
    <scope>NUCLEOTIDE SEQUENCE [LARGE SCALE GENOMIC DNA]</scope>
    <source>
        <strain evidence="2">cv. NJ 8807/NJ 8810</strain>
        <tissue evidence="1">Young leaf</tissue>
    </source>
</reference>
<comment type="caution">
    <text evidence="1">The sequence shown here is derived from an EMBL/GenBank/DDBJ whole genome shotgun (WGS) entry which is preliminary data.</text>
</comment>
<keyword evidence="2" id="KW-1185">Reference proteome</keyword>